<gene>
    <name evidence="1" type="ORF">CDO51_02690</name>
</gene>
<protein>
    <submittedName>
        <fullName evidence="1">Uncharacterized protein</fullName>
    </submittedName>
</protein>
<proteinExistence type="predicted"/>
<sequence length="87" mass="10411">MKIIMKPIEMIAWFTDNDIPKPLRYRISTKEGSKQVIRIEKIISVEEEKLAGNKMFVYTCQSTIRNQTRVFELKYELSTCKWYLSKM</sequence>
<dbReference type="Proteomes" id="UP000214588">
    <property type="component" value="Unassembled WGS sequence"/>
</dbReference>
<organism evidence="1 2">
    <name type="scientific">Natranaerobius trueperi</name>
    <dbReference type="NCBI Taxonomy" id="759412"/>
    <lineage>
        <taxon>Bacteria</taxon>
        <taxon>Bacillati</taxon>
        <taxon>Bacillota</taxon>
        <taxon>Clostridia</taxon>
        <taxon>Natranaerobiales</taxon>
        <taxon>Natranaerobiaceae</taxon>
        <taxon>Natranaerobius</taxon>
    </lineage>
</organism>
<dbReference type="OrthoDB" id="1707431at2"/>
<keyword evidence="2" id="KW-1185">Reference proteome</keyword>
<name>A0A226C221_9FIRM</name>
<dbReference type="RefSeq" id="WP_089022761.1">
    <property type="nucleotide sequence ID" value="NZ_NIQC01000004.1"/>
</dbReference>
<reference evidence="1 2" key="1">
    <citation type="submission" date="2017-06" db="EMBL/GenBank/DDBJ databases">
        <title>Draft Genome Sequence of Natranaerobius trueperi halophilic, alkalithermophilic bacteria from soda lakes.</title>
        <authorList>
            <person name="Zhao B."/>
        </authorList>
    </citation>
    <scope>NUCLEOTIDE SEQUENCE [LARGE SCALE GENOMIC DNA]</scope>
    <source>
        <strain evidence="1 2">DSM 18760</strain>
    </source>
</reference>
<dbReference type="EMBL" id="NIQC01000004">
    <property type="protein sequence ID" value="OWZ84430.1"/>
    <property type="molecule type" value="Genomic_DNA"/>
</dbReference>
<evidence type="ECO:0000313" key="2">
    <source>
        <dbReference type="Proteomes" id="UP000214588"/>
    </source>
</evidence>
<evidence type="ECO:0000313" key="1">
    <source>
        <dbReference type="EMBL" id="OWZ84430.1"/>
    </source>
</evidence>
<accession>A0A226C221</accession>
<dbReference type="AlphaFoldDB" id="A0A226C221"/>
<comment type="caution">
    <text evidence="1">The sequence shown here is derived from an EMBL/GenBank/DDBJ whole genome shotgun (WGS) entry which is preliminary data.</text>
</comment>